<dbReference type="AlphaFoldDB" id="A0A235BX39"/>
<dbReference type="Pfam" id="PF00085">
    <property type="entry name" value="Thioredoxin"/>
    <property type="match status" value="1"/>
</dbReference>
<evidence type="ECO:0000313" key="3">
    <source>
        <dbReference type="Proteomes" id="UP000215559"/>
    </source>
</evidence>
<evidence type="ECO:0000313" key="2">
    <source>
        <dbReference type="EMBL" id="OYD16802.1"/>
    </source>
</evidence>
<dbReference type="PANTHER" id="PTHR43601:SF3">
    <property type="entry name" value="THIOREDOXIN, MITOCHONDRIAL"/>
    <property type="match status" value="1"/>
</dbReference>
<gene>
    <name evidence="2" type="ORF">CH330_01840</name>
</gene>
<dbReference type="EMBL" id="NOZP01000036">
    <property type="protein sequence ID" value="OYD16802.1"/>
    <property type="molecule type" value="Genomic_DNA"/>
</dbReference>
<dbReference type="GO" id="GO:0045454">
    <property type="term" value="P:cell redox homeostasis"/>
    <property type="evidence" value="ECO:0007669"/>
    <property type="project" value="TreeGrafter"/>
</dbReference>
<dbReference type="InterPro" id="IPR013766">
    <property type="entry name" value="Thioredoxin_domain"/>
</dbReference>
<proteinExistence type="predicted"/>
<name>A0A235BX39_UNCW3</name>
<dbReference type="InterPro" id="IPR036249">
    <property type="entry name" value="Thioredoxin-like_sf"/>
</dbReference>
<organism evidence="2 3">
    <name type="scientific">candidate division WOR-3 bacterium JGI_Cruoil_03_51_56</name>
    <dbReference type="NCBI Taxonomy" id="1973747"/>
    <lineage>
        <taxon>Bacteria</taxon>
        <taxon>Bacteria division WOR-3</taxon>
    </lineage>
</organism>
<dbReference type="SUPFAM" id="SSF52833">
    <property type="entry name" value="Thioredoxin-like"/>
    <property type="match status" value="1"/>
</dbReference>
<dbReference type="Proteomes" id="UP000215559">
    <property type="component" value="Unassembled WGS sequence"/>
</dbReference>
<protein>
    <recommendedName>
        <fullName evidence="1">Thioredoxin domain-containing protein</fullName>
    </recommendedName>
</protein>
<comment type="caution">
    <text evidence="2">The sequence shown here is derived from an EMBL/GenBank/DDBJ whole genome shotgun (WGS) entry which is preliminary data.</text>
</comment>
<sequence length="213" mass="23650">MMITSIVLAFLASSVTTTLSESLTVRLEPVQQAVAAAREFAESGQKDSAIIALRLGVKQWNSFVVVARPDTTGRPAGWAKDLERISSRFLAADSVLRPDEPALAVPLIERLEQLLVWLPRPKPVVLEFASPGCKSCRTMEKILDKVVEEYAGRVVVRTININKEIGLAKRYRVWLLPTIVFLDRDSVVQSRVARPMTKAEVKAKLDPLLNGKF</sequence>
<dbReference type="CDD" id="cd02947">
    <property type="entry name" value="TRX_family"/>
    <property type="match status" value="1"/>
</dbReference>
<dbReference type="Gene3D" id="3.40.30.10">
    <property type="entry name" value="Glutaredoxin"/>
    <property type="match status" value="1"/>
</dbReference>
<accession>A0A235BX39</accession>
<dbReference type="PANTHER" id="PTHR43601">
    <property type="entry name" value="THIOREDOXIN, MITOCHONDRIAL"/>
    <property type="match status" value="1"/>
</dbReference>
<feature type="domain" description="Thioredoxin" evidence="1">
    <location>
        <begin position="96"/>
        <end position="210"/>
    </location>
</feature>
<reference evidence="2 3" key="1">
    <citation type="submission" date="2017-07" db="EMBL/GenBank/DDBJ databases">
        <title>Recovery of genomes from metagenomes via a dereplication, aggregation, and scoring strategy.</title>
        <authorList>
            <person name="Sieber C.M."/>
            <person name="Probst A.J."/>
            <person name="Sharrar A."/>
            <person name="Thomas B.C."/>
            <person name="Hess M."/>
            <person name="Tringe S.G."/>
            <person name="Banfield J.F."/>
        </authorList>
    </citation>
    <scope>NUCLEOTIDE SEQUENCE [LARGE SCALE GENOMIC DNA]</scope>
    <source>
        <strain evidence="2">JGI_Cruoil_03_51_56</strain>
    </source>
</reference>
<dbReference type="PROSITE" id="PS51352">
    <property type="entry name" value="THIOREDOXIN_2"/>
    <property type="match status" value="1"/>
</dbReference>
<evidence type="ECO:0000259" key="1">
    <source>
        <dbReference type="PROSITE" id="PS51352"/>
    </source>
</evidence>